<dbReference type="GO" id="GO:0046872">
    <property type="term" value="F:metal ion binding"/>
    <property type="evidence" value="ECO:0007669"/>
    <property type="project" value="UniProtKB-KW"/>
</dbReference>
<gene>
    <name evidence="6" type="ORF">DWB78_14840</name>
    <name evidence="7" type="ORF">SAMN05216278_1094</name>
</gene>
<dbReference type="InterPro" id="IPR050178">
    <property type="entry name" value="AspA/AstE_fam"/>
</dbReference>
<reference evidence="7" key="2">
    <citation type="submission" date="2016-10" db="EMBL/GenBank/DDBJ databases">
        <authorList>
            <person name="de Groot N.N."/>
        </authorList>
    </citation>
    <scope>NUCLEOTIDE SEQUENCE [LARGE SCALE GENOMIC DNA]</scope>
    <source>
        <strain evidence="7">CGMCC 1.12397</strain>
    </source>
</reference>
<evidence type="ECO:0000256" key="3">
    <source>
        <dbReference type="ARBA" id="ARBA00022801"/>
    </source>
</evidence>
<keyword evidence="3" id="KW-0378">Hydrolase</keyword>
<keyword evidence="4" id="KW-0862">Zinc</keyword>
<name>A0A1H0Z9Q9_9EURY</name>
<sequence>MRIYELGEGKPEVAVVGTIHGDEPCGVRAIERFIATEPDVERPVKLIVANEEALEANVRYVEEDLNRVFPGDPDADSHERRLAHDVLREVRDCTTLSLHSTQSYGKPFALVDTVGAASRAICPHLPIQELVETAEFVGGRLIDHTHNIDVECGLQGTDEAAENAYWLVRAFLAATGVLAAPLEEGTEAPLSLERRNADEVSVYRMLERIPKEPASTYEVFVDNFELVERGDRFAAADEREFTADRDFYPVLLSAYGYEDVFGYAADKVGTLA</sequence>
<protein>
    <submittedName>
        <fullName evidence="6 7">Succinylglutamate desuccinylase</fullName>
    </submittedName>
</protein>
<accession>A0A1H0Z9Q9</accession>
<dbReference type="EMBL" id="FNKQ01000001">
    <property type="protein sequence ID" value="SDQ24084.1"/>
    <property type="molecule type" value="Genomic_DNA"/>
</dbReference>
<organism evidence="7 8">
    <name type="scientific">Halopelagius longus</name>
    <dbReference type="NCBI Taxonomy" id="1236180"/>
    <lineage>
        <taxon>Archaea</taxon>
        <taxon>Methanobacteriati</taxon>
        <taxon>Methanobacteriota</taxon>
        <taxon>Stenosarchaea group</taxon>
        <taxon>Halobacteria</taxon>
        <taxon>Halobacteriales</taxon>
        <taxon>Haloferacaceae</taxon>
    </lineage>
</organism>
<dbReference type="Proteomes" id="UP000199289">
    <property type="component" value="Unassembled WGS sequence"/>
</dbReference>
<dbReference type="OrthoDB" id="323389at2157"/>
<evidence type="ECO:0000313" key="8">
    <source>
        <dbReference type="Proteomes" id="UP000199289"/>
    </source>
</evidence>
<evidence type="ECO:0000313" key="7">
    <source>
        <dbReference type="EMBL" id="SDQ24084.1"/>
    </source>
</evidence>
<dbReference type="GO" id="GO:0005829">
    <property type="term" value="C:cytosol"/>
    <property type="evidence" value="ECO:0007669"/>
    <property type="project" value="TreeGrafter"/>
</dbReference>
<comment type="cofactor">
    <cofactor evidence="1">
        <name>Zn(2+)</name>
        <dbReference type="ChEBI" id="CHEBI:29105"/>
    </cofactor>
</comment>
<keyword evidence="9" id="KW-1185">Reference proteome</keyword>
<evidence type="ECO:0000256" key="4">
    <source>
        <dbReference type="ARBA" id="ARBA00022833"/>
    </source>
</evidence>
<dbReference type="SUPFAM" id="SSF53187">
    <property type="entry name" value="Zn-dependent exopeptidases"/>
    <property type="match status" value="1"/>
</dbReference>
<keyword evidence="2" id="KW-0479">Metal-binding</keyword>
<proteinExistence type="predicted"/>
<dbReference type="PANTHER" id="PTHR15162:SF7">
    <property type="entry name" value="SUCCINYLGLUTAMATE DESUCCINYLASE"/>
    <property type="match status" value="1"/>
</dbReference>
<dbReference type="PANTHER" id="PTHR15162">
    <property type="entry name" value="ASPARTOACYLASE"/>
    <property type="match status" value="1"/>
</dbReference>
<dbReference type="AlphaFoldDB" id="A0A1H0Z9Q9"/>
<dbReference type="RefSeq" id="WP_092534009.1">
    <property type="nucleotide sequence ID" value="NZ_FNKQ01000001.1"/>
</dbReference>
<dbReference type="Proteomes" id="UP000255421">
    <property type="component" value="Unassembled WGS sequence"/>
</dbReference>
<dbReference type="Pfam" id="PF24827">
    <property type="entry name" value="AstE_AspA_cat"/>
    <property type="match status" value="1"/>
</dbReference>
<feature type="domain" description="Succinylglutamate desuccinylase/Aspartoacylase catalytic" evidence="5">
    <location>
        <begin position="11"/>
        <end position="90"/>
    </location>
</feature>
<evidence type="ECO:0000256" key="1">
    <source>
        <dbReference type="ARBA" id="ARBA00001947"/>
    </source>
</evidence>
<dbReference type="InterPro" id="IPR055438">
    <property type="entry name" value="AstE_AspA_cat"/>
</dbReference>
<dbReference type="Gene3D" id="3.40.630.10">
    <property type="entry name" value="Zn peptidases"/>
    <property type="match status" value="1"/>
</dbReference>
<dbReference type="EMBL" id="QQST01000001">
    <property type="protein sequence ID" value="RDI72896.1"/>
    <property type="molecule type" value="Genomic_DNA"/>
</dbReference>
<evidence type="ECO:0000313" key="6">
    <source>
        <dbReference type="EMBL" id="RDI72896.1"/>
    </source>
</evidence>
<evidence type="ECO:0000259" key="5">
    <source>
        <dbReference type="Pfam" id="PF24827"/>
    </source>
</evidence>
<dbReference type="GO" id="GO:0016788">
    <property type="term" value="F:hydrolase activity, acting on ester bonds"/>
    <property type="evidence" value="ECO:0007669"/>
    <property type="project" value="InterPro"/>
</dbReference>
<reference evidence="8" key="1">
    <citation type="submission" date="2016-10" db="EMBL/GenBank/DDBJ databases">
        <authorList>
            <person name="Varghese N."/>
            <person name="Submissions S."/>
        </authorList>
    </citation>
    <scope>NUCLEOTIDE SEQUENCE [LARGE SCALE GENOMIC DNA]</scope>
    <source>
        <strain evidence="8">CGMCC 1.12397</strain>
    </source>
</reference>
<evidence type="ECO:0000256" key="2">
    <source>
        <dbReference type="ARBA" id="ARBA00022723"/>
    </source>
</evidence>
<reference evidence="6 9" key="3">
    <citation type="submission" date="2018-07" db="EMBL/GenBank/DDBJ databases">
        <title>Genome sequence of extremly halophilic archaeon Halopelagius longus strain BC12-B1.</title>
        <authorList>
            <person name="Zhang X."/>
        </authorList>
    </citation>
    <scope>NUCLEOTIDE SEQUENCE [LARGE SCALE GENOMIC DNA]</scope>
    <source>
        <strain evidence="6 9">BC12-B1</strain>
    </source>
</reference>
<evidence type="ECO:0000313" key="9">
    <source>
        <dbReference type="Proteomes" id="UP000255421"/>
    </source>
</evidence>